<dbReference type="Proteomes" id="UP000317429">
    <property type="component" value="Chromosome"/>
</dbReference>
<keyword evidence="2" id="KW-1185">Reference proteome</keyword>
<accession>A0A518DIQ9</accession>
<dbReference type="KEGG" id="pnd:Pla175_47890"/>
<keyword evidence="1" id="KW-0378">Hydrolase</keyword>
<evidence type="ECO:0000313" key="1">
    <source>
        <dbReference type="EMBL" id="QDU91367.1"/>
    </source>
</evidence>
<name>A0A518DIQ9_9BACT</name>
<dbReference type="EC" id="3.1.-.-" evidence="1"/>
<gene>
    <name evidence="1" type="ORF">Pla175_47890</name>
</gene>
<reference evidence="1 2" key="1">
    <citation type="submission" date="2019-02" db="EMBL/GenBank/DDBJ databases">
        <title>Deep-cultivation of Planctomycetes and their phenomic and genomic characterization uncovers novel biology.</title>
        <authorList>
            <person name="Wiegand S."/>
            <person name="Jogler M."/>
            <person name="Boedeker C."/>
            <person name="Pinto D."/>
            <person name="Vollmers J."/>
            <person name="Rivas-Marin E."/>
            <person name="Kohn T."/>
            <person name="Peeters S.H."/>
            <person name="Heuer A."/>
            <person name="Rast P."/>
            <person name="Oberbeckmann S."/>
            <person name="Bunk B."/>
            <person name="Jeske O."/>
            <person name="Meyerdierks A."/>
            <person name="Storesund J.E."/>
            <person name="Kallscheuer N."/>
            <person name="Luecker S."/>
            <person name="Lage O.M."/>
            <person name="Pohl T."/>
            <person name="Merkel B.J."/>
            <person name="Hornburger P."/>
            <person name="Mueller R.-W."/>
            <person name="Bruemmer F."/>
            <person name="Labrenz M."/>
            <person name="Spormann A.M."/>
            <person name="Op den Camp H."/>
            <person name="Overmann J."/>
            <person name="Amann R."/>
            <person name="Jetten M.S.M."/>
            <person name="Mascher T."/>
            <person name="Medema M.H."/>
            <person name="Devos D.P."/>
            <person name="Kaster A.-K."/>
            <person name="Ovreas L."/>
            <person name="Rohde M."/>
            <person name="Galperin M.Y."/>
            <person name="Jogler C."/>
        </authorList>
    </citation>
    <scope>NUCLEOTIDE SEQUENCE [LARGE SCALE GENOMIC DNA]</scope>
    <source>
        <strain evidence="1 2">Pla175</strain>
    </source>
</reference>
<proteinExistence type="predicted"/>
<sequence length="93" mass="10459">MATNPSVFKQNALTLTQAWDAYDLLYTDPRVSYADEPLGIEQHWRTFSQRETFSPKLWNDAYLAAFALAATMELVTFDQGCAMHHPAGCTVLS</sequence>
<protein>
    <submittedName>
        <fullName evidence="1">Ribonuclease VapC41</fullName>
        <ecNumber evidence="1">3.1.-.-</ecNumber>
    </submittedName>
</protein>
<organism evidence="1 2">
    <name type="scientific">Pirellulimonas nuda</name>
    <dbReference type="NCBI Taxonomy" id="2528009"/>
    <lineage>
        <taxon>Bacteria</taxon>
        <taxon>Pseudomonadati</taxon>
        <taxon>Planctomycetota</taxon>
        <taxon>Planctomycetia</taxon>
        <taxon>Pirellulales</taxon>
        <taxon>Lacipirellulaceae</taxon>
        <taxon>Pirellulimonas</taxon>
    </lineage>
</organism>
<dbReference type="EMBL" id="CP036291">
    <property type="protein sequence ID" value="QDU91367.1"/>
    <property type="molecule type" value="Genomic_DNA"/>
</dbReference>
<dbReference type="AlphaFoldDB" id="A0A518DIQ9"/>
<evidence type="ECO:0000313" key="2">
    <source>
        <dbReference type="Proteomes" id="UP000317429"/>
    </source>
</evidence>
<dbReference type="GO" id="GO:0016787">
    <property type="term" value="F:hydrolase activity"/>
    <property type="evidence" value="ECO:0007669"/>
    <property type="project" value="UniProtKB-KW"/>
</dbReference>